<dbReference type="InterPro" id="IPR011011">
    <property type="entry name" value="Znf_FYVE_PHD"/>
</dbReference>
<dbReference type="InterPro" id="IPR052727">
    <property type="entry name" value="Rab4/Rab5_effector"/>
</dbReference>
<proteinExistence type="predicted"/>
<feature type="domain" description="FYVE-type" evidence="5">
    <location>
        <begin position="294"/>
        <end position="347"/>
    </location>
</feature>
<dbReference type="InterPro" id="IPR013083">
    <property type="entry name" value="Znf_RING/FYVE/PHD"/>
</dbReference>
<comment type="caution">
    <text evidence="6">The sequence shown here is derived from an EMBL/GenBank/DDBJ whole genome shotgun (WGS) entry which is preliminary data.</text>
</comment>
<dbReference type="InterPro" id="IPR023393">
    <property type="entry name" value="START-like_dom_sf"/>
</dbReference>
<dbReference type="InterPro" id="IPR017455">
    <property type="entry name" value="Znf_FYVE-rel"/>
</dbReference>
<keyword evidence="7" id="KW-1185">Reference proteome</keyword>
<evidence type="ECO:0000313" key="7">
    <source>
        <dbReference type="Proteomes" id="UP000481153"/>
    </source>
</evidence>
<evidence type="ECO:0000256" key="2">
    <source>
        <dbReference type="ARBA" id="ARBA00022771"/>
    </source>
</evidence>
<dbReference type="AlphaFoldDB" id="A0A6G0XH75"/>
<organism evidence="6 7">
    <name type="scientific">Aphanomyces euteiches</name>
    <dbReference type="NCBI Taxonomy" id="100861"/>
    <lineage>
        <taxon>Eukaryota</taxon>
        <taxon>Sar</taxon>
        <taxon>Stramenopiles</taxon>
        <taxon>Oomycota</taxon>
        <taxon>Saprolegniomycetes</taxon>
        <taxon>Saprolegniales</taxon>
        <taxon>Verrucalvaceae</taxon>
        <taxon>Aphanomyces</taxon>
    </lineage>
</organism>
<dbReference type="SUPFAM" id="SSF57903">
    <property type="entry name" value="FYVE/PHD zinc finger"/>
    <property type="match status" value="1"/>
</dbReference>
<protein>
    <recommendedName>
        <fullName evidence="5">FYVE-type domain-containing protein</fullName>
    </recommendedName>
</protein>
<reference evidence="6 7" key="1">
    <citation type="submission" date="2019-07" db="EMBL/GenBank/DDBJ databases">
        <title>Genomics analysis of Aphanomyces spp. identifies a new class of oomycete effector associated with host adaptation.</title>
        <authorList>
            <person name="Gaulin E."/>
        </authorList>
    </citation>
    <scope>NUCLEOTIDE SEQUENCE [LARGE SCALE GENOMIC DNA]</scope>
    <source>
        <strain evidence="6 7">ATCC 201684</strain>
    </source>
</reference>
<evidence type="ECO:0000256" key="4">
    <source>
        <dbReference type="PROSITE-ProRule" id="PRU00091"/>
    </source>
</evidence>
<dbReference type="Proteomes" id="UP000481153">
    <property type="component" value="Unassembled WGS sequence"/>
</dbReference>
<dbReference type="PROSITE" id="PS50178">
    <property type="entry name" value="ZF_FYVE"/>
    <property type="match status" value="1"/>
</dbReference>
<dbReference type="CDD" id="cd00065">
    <property type="entry name" value="FYVE_like_SF"/>
    <property type="match status" value="1"/>
</dbReference>
<evidence type="ECO:0000256" key="1">
    <source>
        <dbReference type="ARBA" id="ARBA00022723"/>
    </source>
</evidence>
<dbReference type="PANTHER" id="PTHR13510">
    <property type="entry name" value="FYVE-FINGER-CONTAINING RAB5 EFFECTOR PROTEIN RABENOSYN-5-RELATED"/>
    <property type="match status" value="1"/>
</dbReference>
<dbReference type="SUPFAM" id="SSF55961">
    <property type="entry name" value="Bet v1-like"/>
    <property type="match status" value="1"/>
</dbReference>
<sequence length="415" mass="47596">MHRETNASSVHNLLVDMTTKSLPPNFFHCPPLTLEEKESYKHQGVAAAYEVVKKTKLHGGPIKWKLNSDERDLKIYKGIDSSEPATSSGATAFFATIEVVGTMDEVVDLFRSQTTEQAKEYVRRFGHLMADAVNLYTIVPATPEEPHEMIGISWRAFKPPVEGVVKRRDACVLDVHHTFRVNGKRVWVRCIKSIEIACCPDLEKELGYIRMNHKCTGHVFSESDRPGYLHIDYLLQSDVRGTVGDYAKWIVDLSVKRRLRSAIYIDRFLRENRLSKTPFLNAGELQPLSRTRVCSLCSRWLRILSKKSNCLKCGFVFCHQCIQHWHVKNRGFDAVALVCNRCALGNEEHQKRWLKEATSLVQDSYDHQISIQRTTSRSAKSLPDEPRRSLSNYELLVAQNTQWKSPRVENLMHSQ</sequence>
<evidence type="ECO:0000256" key="3">
    <source>
        <dbReference type="ARBA" id="ARBA00022833"/>
    </source>
</evidence>
<keyword evidence="1" id="KW-0479">Metal-binding</keyword>
<evidence type="ECO:0000259" key="5">
    <source>
        <dbReference type="PROSITE" id="PS50178"/>
    </source>
</evidence>
<dbReference type="VEuPathDB" id="FungiDB:AeMF1_014280"/>
<dbReference type="Gene3D" id="3.30.40.10">
    <property type="entry name" value="Zinc/RING finger domain, C3HC4 (zinc finger)"/>
    <property type="match status" value="1"/>
</dbReference>
<dbReference type="GO" id="GO:0008270">
    <property type="term" value="F:zinc ion binding"/>
    <property type="evidence" value="ECO:0007669"/>
    <property type="project" value="UniProtKB-KW"/>
</dbReference>
<evidence type="ECO:0000313" key="6">
    <source>
        <dbReference type="EMBL" id="KAF0739608.1"/>
    </source>
</evidence>
<keyword evidence="3" id="KW-0862">Zinc</keyword>
<dbReference type="InterPro" id="IPR000306">
    <property type="entry name" value="Znf_FYVE"/>
</dbReference>
<gene>
    <name evidence="6" type="ORF">Ae201684_004784</name>
</gene>
<keyword evidence="2 4" id="KW-0863">Zinc-finger</keyword>
<dbReference type="EMBL" id="VJMJ01000063">
    <property type="protein sequence ID" value="KAF0739608.1"/>
    <property type="molecule type" value="Genomic_DNA"/>
</dbReference>
<dbReference type="Gene3D" id="3.30.530.20">
    <property type="match status" value="1"/>
</dbReference>
<accession>A0A6G0XH75</accession>
<dbReference type="PANTHER" id="PTHR13510:SF44">
    <property type="entry name" value="RABENOSYN-5"/>
    <property type="match status" value="1"/>
</dbReference>
<dbReference type="Pfam" id="PF01363">
    <property type="entry name" value="FYVE"/>
    <property type="match status" value="1"/>
</dbReference>
<name>A0A6G0XH75_9STRA</name>